<keyword evidence="12" id="KW-0624">Polysaccharide degradation</keyword>
<evidence type="ECO:0000259" key="18">
    <source>
        <dbReference type="SMART" id="SM01217"/>
    </source>
</evidence>
<evidence type="ECO:0000256" key="3">
    <source>
        <dbReference type="ARBA" id="ARBA00004987"/>
    </source>
</evidence>
<evidence type="ECO:0000256" key="8">
    <source>
        <dbReference type="ARBA" id="ARBA00022801"/>
    </source>
</evidence>
<dbReference type="Pfam" id="PF14310">
    <property type="entry name" value="Fn3-like"/>
    <property type="match status" value="1"/>
</dbReference>
<keyword evidence="20" id="KW-1185">Reference proteome</keyword>
<keyword evidence="6" id="KW-0964">Secreted</keyword>
<dbReference type="PANTHER" id="PTHR42715">
    <property type="entry name" value="BETA-GLUCOSIDASE"/>
    <property type="match status" value="1"/>
</dbReference>
<dbReference type="FunFam" id="3.20.20.300:FF:000002">
    <property type="entry name" value="Probable beta-glucosidase"/>
    <property type="match status" value="1"/>
</dbReference>
<dbReference type="Gene3D" id="3.40.50.1700">
    <property type="entry name" value="Glycoside hydrolase family 3 C-terminal domain"/>
    <property type="match status" value="1"/>
</dbReference>
<evidence type="ECO:0000256" key="13">
    <source>
        <dbReference type="ARBA" id="ARBA00024983"/>
    </source>
</evidence>
<dbReference type="SUPFAM" id="SSF52279">
    <property type="entry name" value="Beta-D-glucan exohydrolase, C-terminal domain"/>
    <property type="match status" value="1"/>
</dbReference>
<dbReference type="PRINTS" id="PR00133">
    <property type="entry name" value="GLHYDRLASE3"/>
</dbReference>
<evidence type="ECO:0000256" key="5">
    <source>
        <dbReference type="ARBA" id="ARBA00012744"/>
    </source>
</evidence>
<dbReference type="InterPro" id="IPR036962">
    <property type="entry name" value="Glyco_hydro_3_N_sf"/>
</dbReference>
<dbReference type="OrthoDB" id="416222at2759"/>
<evidence type="ECO:0000313" key="19">
    <source>
        <dbReference type="EMBL" id="KAB8294827.1"/>
    </source>
</evidence>
<sequence>MDINTIYEEPKSEFVFPLAWKVVEYFKLQFLPSLCAFLCLCGGRNELVKVDLGDPFTSSPSLNWTHAKILAQAFISQLNPTEKSNLLTGTRYTFAVDGTPINCVGNIGSIPRLNFSGICLNDGPAAVAKQDLISVFPSGITLAATWDRELVWKGSRALGEEFRAKGSHVALGPVAGPLGRHPLGGRNWEGFSPDPYLTGKLMSSYISAVQSVGVQTSSKHFIGNEQETQRTNTRLPNGTNIEAISSNIDDRTLHELYLWPFADAVRAGTTSIMCSYNRVNGTYACENSHLLNDILKGELGFQGYVVSDWFATHSGHKAANAGLDMDMPGYVNQSSISTGETYFGPHLIEAIKDGNLTEARLDDMVLRVLTPYFLLNQHHDDYPSPDPSQTYVMANMYNSDLGPQIPARDVRANHSSLIRQIGTAGTVLLKNTNNILPLSNPLNIGVFGNSAPDPTDGLSWPRPNIFEPPPFGFDIGTLDIGGGSGSARHTNLVSPLSAIRARAATYGARVQYLTNNDILSSNNFGSIYPTPNICLIFLKTFSTEALDRTSFTNDWNSTIVVNNVARFCHGNTIVITHSSGINTLPFASNPNVSAILAAHYPGEESGHAIVDILFGDVNPSGKLPYTIPVSESDYNVPIVNLTAQEVEEKGPDAWQADFEEGLEIDYRSFDRRNVKPLYEFGFGLSYTTFEIGDHVSIAKLYGNEIVSARPDSKGRIGPGGNEDLYKPLLLVKTSVRNTGDRKGATVVQIYVELPEEGTPQGTPKRVLRGFEKVEVGVAEEKGMGIGGKEKELRVRREQKEIVAGAEKEVEFVLQRRDISYWDTELGDWVIPRGEIKVLVGFSSRDLRGEVKVELRREEQGDDVMGA</sequence>
<dbReference type="GO" id="GO:0009251">
    <property type="term" value="P:glucan catabolic process"/>
    <property type="evidence" value="ECO:0007669"/>
    <property type="project" value="TreeGrafter"/>
</dbReference>
<dbReference type="InterPro" id="IPR036881">
    <property type="entry name" value="Glyco_hydro_3_C_sf"/>
</dbReference>
<dbReference type="Gene3D" id="2.60.40.10">
    <property type="entry name" value="Immunoglobulins"/>
    <property type="match status" value="1"/>
</dbReference>
<evidence type="ECO:0000256" key="7">
    <source>
        <dbReference type="ARBA" id="ARBA00022729"/>
    </source>
</evidence>
<comment type="subcellular location">
    <subcellularLocation>
        <location evidence="2">Secreted</location>
    </subcellularLocation>
</comment>
<dbReference type="SMART" id="SM01217">
    <property type="entry name" value="Fn3_like"/>
    <property type="match status" value="1"/>
</dbReference>
<keyword evidence="11" id="KW-0326">Glycosidase</keyword>
<dbReference type="GO" id="GO:0008422">
    <property type="term" value="F:beta-glucosidase activity"/>
    <property type="evidence" value="ECO:0007669"/>
    <property type="project" value="UniProtKB-EC"/>
</dbReference>
<keyword evidence="8" id="KW-0378">Hydrolase</keyword>
<evidence type="ECO:0000256" key="12">
    <source>
        <dbReference type="ARBA" id="ARBA00023326"/>
    </source>
</evidence>
<dbReference type="GO" id="GO:0005576">
    <property type="term" value="C:extracellular region"/>
    <property type="evidence" value="ECO:0007669"/>
    <property type="project" value="UniProtKB-SubCell"/>
</dbReference>
<gene>
    <name evidence="19" type="ORF">EYC80_006788</name>
</gene>
<evidence type="ECO:0000256" key="16">
    <source>
        <dbReference type="ARBA" id="ARBA00041601"/>
    </source>
</evidence>
<feature type="domain" description="Fibronectin type III-like" evidence="18">
    <location>
        <begin position="745"/>
        <end position="843"/>
    </location>
</feature>
<keyword evidence="7" id="KW-0732">Signal</keyword>
<comment type="function">
    <text evidence="13">Beta-glucosidases are one of a number of cellulolytic enzymes involved in the degradation of cellulosic biomass. Catalyzes the last step releasing glucose from the inhibitory cellobiose.</text>
</comment>
<dbReference type="AlphaFoldDB" id="A0A5N6JZK6"/>
<proteinExistence type="inferred from homology"/>
<evidence type="ECO:0000256" key="15">
    <source>
        <dbReference type="ARBA" id="ARBA00041276"/>
    </source>
</evidence>
<evidence type="ECO:0000256" key="10">
    <source>
        <dbReference type="ARBA" id="ARBA00023277"/>
    </source>
</evidence>
<comment type="caution">
    <text evidence="19">The sequence shown here is derived from an EMBL/GenBank/DDBJ whole genome shotgun (WGS) entry which is preliminary data.</text>
</comment>
<protein>
    <recommendedName>
        <fullName evidence="14">Probable beta-glucosidase G</fullName>
        <ecNumber evidence="5">3.2.1.21</ecNumber>
    </recommendedName>
    <alternativeName>
        <fullName evidence="15">Beta-D-glucoside glucohydrolase G</fullName>
    </alternativeName>
    <alternativeName>
        <fullName evidence="16">Cellobiase G</fullName>
    </alternativeName>
    <alternativeName>
        <fullName evidence="17">Gentiobiase G</fullName>
    </alternativeName>
</protein>
<dbReference type="Pfam" id="PF00933">
    <property type="entry name" value="Glyco_hydro_3"/>
    <property type="match status" value="1"/>
</dbReference>
<dbReference type="Gene3D" id="3.20.20.300">
    <property type="entry name" value="Glycoside hydrolase, family 3, N-terminal domain"/>
    <property type="match status" value="1"/>
</dbReference>
<accession>A0A5N6JZK6</accession>
<keyword evidence="9" id="KW-0325">Glycoprotein</keyword>
<dbReference type="InterPro" id="IPR001764">
    <property type="entry name" value="Glyco_hydro_3_N"/>
</dbReference>
<evidence type="ECO:0000256" key="14">
    <source>
        <dbReference type="ARBA" id="ARBA00039579"/>
    </source>
</evidence>
<comment type="catalytic activity">
    <reaction evidence="1">
        <text>Hydrolysis of terminal, non-reducing beta-D-glucosyl residues with release of beta-D-glucose.</text>
        <dbReference type="EC" id="3.2.1.21"/>
    </reaction>
</comment>
<evidence type="ECO:0000256" key="2">
    <source>
        <dbReference type="ARBA" id="ARBA00004613"/>
    </source>
</evidence>
<comment type="similarity">
    <text evidence="4">Belongs to the glycosyl hydrolase 3 family.</text>
</comment>
<keyword evidence="10" id="KW-0119">Carbohydrate metabolism</keyword>
<evidence type="ECO:0000313" key="20">
    <source>
        <dbReference type="Proteomes" id="UP000326757"/>
    </source>
</evidence>
<dbReference type="EMBL" id="VIGI01000010">
    <property type="protein sequence ID" value="KAB8294827.1"/>
    <property type="molecule type" value="Genomic_DNA"/>
</dbReference>
<dbReference type="InterPro" id="IPR002772">
    <property type="entry name" value="Glyco_hydro_3_C"/>
</dbReference>
<dbReference type="InterPro" id="IPR017853">
    <property type="entry name" value="GH"/>
</dbReference>
<dbReference type="Proteomes" id="UP000326757">
    <property type="component" value="Unassembled WGS sequence"/>
</dbReference>
<comment type="pathway">
    <text evidence="3">Glycan metabolism; cellulose degradation.</text>
</comment>
<dbReference type="InterPro" id="IPR026891">
    <property type="entry name" value="Fn3-like"/>
</dbReference>
<reference evidence="19 20" key="1">
    <citation type="submission" date="2019-06" db="EMBL/GenBank/DDBJ databases">
        <title>Genome Sequence of the Brown Rot Fungal Pathogen Monilinia laxa.</title>
        <authorList>
            <person name="De Miccolis Angelini R.M."/>
            <person name="Landi L."/>
            <person name="Abate D."/>
            <person name="Pollastro S."/>
            <person name="Romanazzi G."/>
            <person name="Faretra F."/>
        </authorList>
    </citation>
    <scope>NUCLEOTIDE SEQUENCE [LARGE SCALE GENOMIC DNA]</scope>
    <source>
        <strain evidence="19 20">Mlax316</strain>
    </source>
</reference>
<dbReference type="PANTHER" id="PTHR42715:SF12">
    <property type="entry name" value="BETA-GLUCOSIDASE G-RELATED"/>
    <property type="match status" value="1"/>
</dbReference>
<evidence type="ECO:0000256" key="9">
    <source>
        <dbReference type="ARBA" id="ARBA00023180"/>
    </source>
</evidence>
<evidence type="ECO:0000256" key="1">
    <source>
        <dbReference type="ARBA" id="ARBA00000448"/>
    </source>
</evidence>
<dbReference type="SUPFAM" id="SSF51445">
    <property type="entry name" value="(Trans)glycosidases"/>
    <property type="match status" value="1"/>
</dbReference>
<evidence type="ECO:0000256" key="6">
    <source>
        <dbReference type="ARBA" id="ARBA00022525"/>
    </source>
</evidence>
<organism evidence="19 20">
    <name type="scientific">Monilinia laxa</name>
    <name type="common">Brown rot fungus</name>
    <name type="synonym">Sclerotinia laxa</name>
    <dbReference type="NCBI Taxonomy" id="61186"/>
    <lineage>
        <taxon>Eukaryota</taxon>
        <taxon>Fungi</taxon>
        <taxon>Dikarya</taxon>
        <taxon>Ascomycota</taxon>
        <taxon>Pezizomycotina</taxon>
        <taxon>Leotiomycetes</taxon>
        <taxon>Helotiales</taxon>
        <taxon>Sclerotiniaceae</taxon>
        <taxon>Monilinia</taxon>
    </lineage>
</organism>
<dbReference type="EC" id="3.2.1.21" evidence="5"/>
<dbReference type="Pfam" id="PF01915">
    <property type="entry name" value="Glyco_hydro_3_C"/>
    <property type="match status" value="1"/>
</dbReference>
<evidence type="ECO:0000256" key="11">
    <source>
        <dbReference type="ARBA" id="ARBA00023295"/>
    </source>
</evidence>
<evidence type="ECO:0000256" key="4">
    <source>
        <dbReference type="ARBA" id="ARBA00005336"/>
    </source>
</evidence>
<dbReference type="InterPro" id="IPR013783">
    <property type="entry name" value="Ig-like_fold"/>
</dbReference>
<evidence type="ECO:0000256" key="17">
    <source>
        <dbReference type="ARBA" id="ARBA00041808"/>
    </source>
</evidence>
<name>A0A5N6JZK6_MONLA</name>
<dbReference type="InterPro" id="IPR050288">
    <property type="entry name" value="Cellulose_deg_GH3"/>
</dbReference>